<dbReference type="Proteomes" id="UP000008672">
    <property type="component" value="Unassembled WGS sequence"/>
</dbReference>
<dbReference type="Pfam" id="PF23101">
    <property type="entry name" value="Zf-C2H2_ZNF451_1st"/>
    <property type="match status" value="1"/>
</dbReference>
<reference evidence="9" key="1">
    <citation type="submission" date="2011-08" db="EMBL/GenBank/DDBJ databases">
        <title>The draft genome of Latimeria chalumnae.</title>
        <authorList>
            <person name="Di Palma F."/>
            <person name="Alfoldi J."/>
            <person name="Johnson J."/>
            <person name="Berlin A."/>
            <person name="Gnerre S."/>
            <person name="Jaffe D."/>
            <person name="MacCallum I."/>
            <person name="Young S."/>
            <person name="Walker B.J."/>
            <person name="Lander E."/>
            <person name="Lindblad-Toh K."/>
        </authorList>
    </citation>
    <scope>NUCLEOTIDE SEQUENCE [LARGE SCALE GENOMIC DNA]</scope>
    <source>
        <strain evidence="9">Wild caught</strain>
    </source>
</reference>
<dbReference type="RefSeq" id="XP_064412549.1">
    <property type="nucleotide sequence ID" value="XM_064556479.1"/>
</dbReference>
<dbReference type="GeneID" id="102362807"/>
<evidence type="ECO:0000256" key="4">
    <source>
        <dbReference type="ARBA" id="ARBA00022833"/>
    </source>
</evidence>
<dbReference type="Pfam" id="PF18479">
    <property type="entry name" value="PIN_11"/>
    <property type="match status" value="1"/>
</dbReference>
<dbReference type="PANTHER" id="PTHR24408">
    <property type="entry name" value="ZINC FINGER PROTEIN"/>
    <property type="match status" value="1"/>
</dbReference>
<dbReference type="InterPro" id="IPR013087">
    <property type="entry name" value="Znf_C2H2_type"/>
</dbReference>
<feature type="domain" description="C2H2-type" evidence="7">
    <location>
        <begin position="642"/>
        <end position="670"/>
    </location>
</feature>
<dbReference type="FunCoup" id="H3A9F3">
    <property type="interactions" value="2656"/>
</dbReference>
<dbReference type="Gene3D" id="3.30.160.60">
    <property type="entry name" value="Classic Zinc Finger"/>
    <property type="match status" value="1"/>
</dbReference>
<dbReference type="InterPro" id="IPR058947">
    <property type="entry name" value="Zf-C2H2_ZNF451_2nd"/>
</dbReference>
<dbReference type="EMBL" id="AFYH01198116">
    <property type="status" value="NOT_ANNOTATED_CDS"/>
    <property type="molecule type" value="Genomic_DNA"/>
</dbReference>
<dbReference type="EMBL" id="AFYH01198111">
    <property type="status" value="NOT_ANNOTATED_CDS"/>
    <property type="molecule type" value="Genomic_DNA"/>
</dbReference>
<sequence>MDAVQINESLENGEDSSCDDDDVKFVSEGPLRPVLCCIDLLSSDDDANEERSSQQVMRRIKPKDHVDREKARVASTLDRLARHVEVEKQQKVEKNKAFQEKVDSQHAHGLQELQFFQGQTSTEEAKRCVDQWLKMAGPKPGSTCSGQRGSLRETVKWPTKPDPILCPIMHCNRKFDNGQLLLGHLKRFDHSPCDPTITLHGPSNTAYACVVCCRRFVNQQQYSDHLLSKVDLADGHRNNLPPQNIQCYACPSCFLLFNLRDECLQHMSGMNHFGYACKLSDDQGIAVPLPFPAYAKKLLISLCKDVPFQVKCTACHRVLRSHVELTAHFRAQCRNSGPMAVSKKRISQVAEIFIVRAYCDECNKMFPNVNEIQKHTQQNEHSIRMITRMEEAILAFCHLSENSTAPFDLRLLLENTKSKASPLKRTLMGKDLGSKELAVSSLKRKRDSTKTGQAVDTQVMQDTWKATACTITKVWICECSRRFPTEKAVEKHVMAANSIFYKCVVCGKVAEDSGVINLHMSRFHGGAHLTNYIFWCRGCKTEMPRKEDILSHVVESHDGHSYYCEQEVSEDEPSTSSSKESGHTSDKWRVHKGISSYQSSLTPANSAAGGKWQCRICEKMFDSRDHVKQHCDSLGSHQFHRYCCGHCKYRFHKIETLYRHCQDLHNCEIKIKYICGLCSDLVFDGEQEFLSHYRSLHSTEYVFLADQSESSVKSEMPACSEESCFLTCGCQESYTSKTLKREAHKRCRKKLFERGQLWYRCNFCQATAQSEKGMEVHLLETHSVTQVTRESCGIRCGVCSKTFIELEGASQHYHQKHCFSQKPQLGALFGSETRADVFRFMPSGTCAEKTRLGQHTECPANTESSDVVQAKEEEESELPDLDYLRTMTHIVFVDLDNWPSFFKTLPGHLNQGTFIWGFQGGKANWKPPENCPVFNHLCNTGSFFLHPPCSNRKDAADFAICLHAGRLDEQLPKHIPFTILSGDKGFLELEHQFKKTMRPAHILNPHHLEGEMMCALLNSITDTGKDSDEEDDENLKLTLELSLQAETNKKEIKDVELEEAIKRSLEEM</sequence>
<dbReference type="InterPro" id="IPR058949">
    <property type="entry name" value="Zf-C2H2_ZNF451_1st"/>
</dbReference>
<reference evidence="8" key="3">
    <citation type="submission" date="2025-09" db="UniProtKB">
        <authorList>
            <consortium name="Ensembl"/>
        </authorList>
    </citation>
    <scope>IDENTIFICATION</scope>
</reference>
<dbReference type="EMBL" id="AFYH01198119">
    <property type="status" value="NOT_ANNOTATED_CDS"/>
    <property type="molecule type" value="Genomic_DNA"/>
</dbReference>
<dbReference type="GeneTree" id="ENSGT00390000011354"/>
<dbReference type="AlphaFoldDB" id="H3A9F3"/>
<dbReference type="CDD" id="cd18721">
    <property type="entry name" value="PIN_ZNF451-like"/>
    <property type="match status" value="1"/>
</dbReference>
<dbReference type="Pfam" id="PF23102">
    <property type="entry name" value="Zf-C2H2_ZNF451_2nd"/>
    <property type="match status" value="1"/>
</dbReference>
<dbReference type="GO" id="GO:0008270">
    <property type="term" value="F:zinc ion binding"/>
    <property type="evidence" value="ECO:0007669"/>
    <property type="project" value="UniProtKB-KW"/>
</dbReference>
<dbReference type="EMBL" id="AFYH01198115">
    <property type="status" value="NOT_ANNOTATED_CDS"/>
    <property type="molecule type" value="Genomic_DNA"/>
</dbReference>
<keyword evidence="3 5" id="KW-0863">Zinc-finger</keyword>
<reference evidence="8" key="2">
    <citation type="submission" date="2025-08" db="UniProtKB">
        <authorList>
            <consortium name="Ensembl"/>
        </authorList>
    </citation>
    <scope>IDENTIFICATION</scope>
</reference>
<dbReference type="PANTHER" id="PTHR24408:SF61">
    <property type="entry name" value="E3 SUMO-PROTEIN LIGASE ZNF451"/>
    <property type="match status" value="1"/>
</dbReference>
<evidence type="ECO:0000256" key="5">
    <source>
        <dbReference type="PROSITE-ProRule" id="PRU00042"/>
    </source>
</evidence>
<protein>
    <submittedName>
        <fullName evidence="8">Zinc finger protein 451</fullName>
    </submittedName>
</protein>
<feature type="domain" description="C2H2-type" evidence="7">
    <location>
        <begin position="164"/>
        <end position="195"/>
    </location>
</feature>
<dbReference type="EMBL" id="AFYH01198114">
    <property type="status" value="NOT_ANNOTATED_CDS"/>
    <property type="molecule type" value="Genomic_DNA"/>
</dbReference>
<dbReference type="STRING" id="7897.ENSLACP00000006274"/>
<dbReference type="EMBL" id="AFYH01198113">
    <property type="status" value="NOT_ANNOTATED_CDS"/>
    <property type="molecule type" value="Genomic_DNA"/>
</dbReference>
<keyword evidence="2" id="KW-0677">Repeat</keyword>
<dbReference type="EMBL" id="AFYH01198118">
    <property type="status" value="NOT_ANNOTATED_CDS"/>
    <property type="molecule type" value="Genomic_DNA"/>
</dbReference>
<dbReference type="InterPro" id="IPR058156">
    <property type="entry name" value="Znf-C2H2_ZNF451"/>
</dbReference>
<dbReference type="PROSITE" id="PS50157">
    <property type="entry name" value="ZINC_FINGER_C2H2_2"/>
    <property type="match status" value="3"/>
</dbReference>
<feature type="compositionally biased region" description="Polar residues" evidence="6">
    <location>
        <begin position="1"/>
        <end position="10"/>
    </location>
</feature>
<keyword evidence="9" id="KW-1185">Reference proteome</keyword>
<dbReference type="PROSITE" id="PS00028">
    <property type="entry name" value="ZINC_FINGER_C2H2_1"/>
    <property type="match status" value="6"/>
</dbReference>
<evidence type="ECO:0000313" key="8">
    <source>
        <dbReference type="Ensembl" id="ENSLACP00000006274.2"/>
    </source>
</evidence>
<dbReference type="GO" id="GO:0043565">
    <property type="term" value="F:sequence-specific DNA binding"/>
    <property type="evidence" value="ECO:0007669"/>
    <property type="project" value="TreeGrafter"/>
</dbReference>
<dbReference type="InterPro" id="IPR041192">
    <property type="entry name" value="PIN_11"/>
</dbReference>
<dbReference type="Bgee" id="ENSLACG00000005566">
    <property type="expression patterns" value="Expressed in post-anal tail muscle and 1 other cell type or tissue"/>
</dbReference>
<dbReference type="Pfam" id="PF23108">
    <property type="entry name" value="Zf-C2H2_ZNF451"/>
    <property type="match status" value="1"/>
</dbReference>
<dbReference type="SMART" id="SM00355">
    <property type="entry name" value="ZnF_C2H2"/>
    <property type="match status" value="12"/>
</dbReference>
<evidence type="ECO:0000256" key="3">
    <source>
        <dbReference type="ARBA" id="ARBA00022771"/>
    </source>
</evidence>
<dbReference type="CTD" id="26036"/>
<evidence type="ECO:0000256" key="2">
    <source>
        <dbReference type="ARBA" id="ARBA00022737"/>
    </source>
</evidence>
<keyword evidence="4" id="KW-0862">Zinc</keyword>
<dbReference type="Pfam" id="PF23103">
    <property type="entry name" value="Zf-C2H2_ZNF451_5th"/>
    <property type="match status" value="1"/>
</dbReference>
<dbReference type="InterPro" id="IPR058946">
    <property type="entry name" value="Zf-C2H2_ZNF451_C"/>
</dbReference>
<dbReference type="GO" id="GO:0005634">
    <property type="term" value="C:nucleus"/>
    <property type="evidence" value="ECO:0007669"/>
    <property type="project" value="TreeGrafter"/>
</dbReference>
<dbReference type="InParanoid" id="H3A9F3"/>
<evidence type="ECO:0000256" key="6">
    <source>
        <dbReference type="SAM" id="MobiDB-lite"/>
    </source>
</evidence>
<evidence type="ECO:0000313" key="9">
    <source>
        <dbReference type="Proteomes" id="UP000008672"/>
    </source>
</evidence>
<organism evidence="8 9">
    <name type="scientific">Latimeria chalumnae</name>
    <name type="common">Coelacanth</name>
    <dbReference type="NCBI Taxonomy" id="7897"/>
    <lineage>
        <taxon>Eukaryota</taxon>
        <taxon>Metazoa</taxon>
        <taxon>Chordata</taxon>
        <taxon>Craniata</taxon>
        <taxon>Vertebrata</taxon>
        <taxon>Euteleostomi</taxon>
        <taxon>Coelacanthiformes</taxon>
        <taxon>Coelacanthidae</taxon>
        <taxon>Latimeria</taxon>
    </lineage>
</organism>
<name>H3A9F3_LATCH</name>
<dbReference type="eggNOG" id="KOG1721">
    <property type="taxonomic scope" value="Eukaryota"/>
</dbReference>
<dbReference type="Ensembl" id="ENSLACT00000006327.2">
    <property type="protein sequence ID" value="ENSLACP00000006274.2"/>
    <property type="gene ID" value="ENSLACG00000005566.2"/>
</dbReference>
<dbReference type="GO" id="GO:0000981">
    <property type="term" value="F:DNA-binding transcription factor activity, RNA polymerase II-specific"/>
    <property type="evidence" value="ECO:0007669"/>
    <property type="project" value="TreeGrafter"/>
</dbReference>
<dbReference type="Pfam" id="PF23107">
    <property type="entry name" value="Zf-C2H2_ZNF451_C"/>
    <property type="match status" value="1"/>
</dbReference>
<dbReference type="InterPro" id="IPR058950">
    <property type="entry name" value="Zf-C2H2_ZNF451_5th"/>
</dbReference>
<proteinExistence type="predicted"/>
<gene>
    <name evidence="8" type="primary">ZNF451</name>
</gene>
<dbReference type="EMBL" id="AFYH01198112">
    <property type="status" value="NOT_ANNOTATED_CDS"/>
    <property type="molecule type" value="Genomic_DNA"/>
</dbReference>
<feature type="region of interest" description="Disordered" evidence="6">
    <location>
        <begin position="1"/>
        <end position="24"/>
    </location>
</feature>
<evidence type="ECO:0000256" key="1">
    <source>
        <dbReference type="ARBA" id="ARBA00022723"/>
    </source>
</evidence>
<accession>H3A9F3</accession>
<keyword evidence="1" id="KW-0479">Metal-binding</keyword>
<evidence type="ECO:0000259" key="7">
    <source>
        <dbReference type="PROSITE" id="PS50157"/>
    </source>
</evidence>
<dbReference type="OMA" id="RCSLCHQ"/>
<dbReference type="EMBL" id="AFYH01198117">
    <property type="status" value="NOT_ANNOTATED_CDS"/>
    <property type="molecule type" value="Genomic_DNA"/>
</dbReference>
<feature type="compositionally biased region" description="Acidic residues" evidence="6">
    <location>
        <begin position="11"/>
        <end position="22"/>
    </location>
</feature>
<feature type="domain" description="C2H2-type" evidence="7">
    <location>
        <begin position="357"/>
        <end position="382"/>
    </location>
</feature>